<evidence type="ECO:0000313" key="3">
    <source>
        <dbReference type="Proteomes" id="UP000634136"/>
    </source>
</evidence>
<comment type="caution">
    <text evidence="2">The sequence shown here is derived from an EMBL/GenBank/DDBJ whole genome shotgun (WGS) entry which is preliminary data.</text>
</comment>
<dbReference type="AlphaFoldDB" id="A0A834WYL5"/>
<evidence type="ECO:0000256" key="1">
    <source>
        <dbReference type="SAM" id="MobiDB-lite"/>
    </source>
</evidence>
<gene>
    <name evidence="2" type="ORF">G2W53_009705</name>
</gene>
<reference evidence="2" key="1">
    <citation type="submission" date="2020-09" db="EMBL/GenBank/DDBJ databases">
        <title>Genome-Enabled Discovery of Anthraquinone Biosynthesis in Senna tora.</title>
        <authorList>
            <person name="Kang S.-H."/>
            <person name="Pandey R.P."/>
            <person name="Lee C.-M."/>
            <person name="Sim J.-S."/>
            <person name="Jeong J.-T."/>
            <person name="Choi B.-S."/>
            <person name="Jung M."/>
            <person name="Ginzburg D."/>
            <person name="Zhao K."/>
            <person name="Won S.Y."/>
            <person name="Oh T.-J."/>
            <person name="Yu Y."/>
            <person name="Kim N.-H."/>
            <person name="Lee O.R."/>
            <person name="Lee T.-H."/>
            <person name="Bashyal P."/>
            <person name="Kim T.-S."/>
            <person name="Lee W.-H."/>
            <person name="Kawkins C."/>
            <person name="Kim C.-K."/>
            <person name="Kim J.S."/>
            <person name="Ahn B.O."/>
            <person name="Rhee S.Y."/>
            <person name="Sohng J.K."/>
        </authorList>
    </citation>
    <scope>NUCLEOTIDE SEQUENCE</scope>
    <source>
        <tissue evidence="2">Leaf</tissue>
    </source>
</reference>
<keyword evidence="3" id="KW-1185">Reference proteome</keyword>
<dbReference type="Proteomes" id="UP000634136">
    <property type="component" value="Unassembled WGS sequence"/>
</dbReference>
<organism evidence="2 3">
    <name type="scientific">Senna tora</name>
    <dbReference type="NCBI Taxonomy" id="362788"/>
    <lineage>
        <taxon>Eukaryota</taxon>
        <taxon>Viridiplantae</taxon>
        <taxon>Streptophyta</taxon>
        <taxon>Embryophyta</taxon>
        <taxon>Tracheophyta</taxon>
        <taxon>Spermatophyta</taxon>
        <taxon>Magnoliopsida</taxon>
        <taxon>eudicotyledons</taxon>
        <taxon>Gunneridae</taxon>
        <taxon>Pentapetalae</taxon>
        <taxon>rosids</taxon>
        <taxon>fabids</taxon>
        <taxon>Fabales</taxon>
        <taxon>Fabaceae</taxon>
        <taxon>Caesalpinioideae</taxon>
        <taxon>Cassia clade</taxon>
        <taxon>Senna</taxon>
    </lineage>
</organism>
<feature type="compositionally biased region" description="Basic and acidic residues" evidence="1">
    <location>
        <begin position="25"/>
        <end position="37"/>
    </location>
</feature>
<evidence type="ECO:0000313" key="2">
    <source>
        <dbReference type="EMBL" id="KAF7834846.1"/>
    </source>
</evidence>
<proteinExistence type="predicted"/>
<feature type="region of interest" description="Disordered" evidence="1">
    <location>
        <begin position="18"/>
        <end position="37"/>
    </location>
</feature>
<sequence>MWIVDDFQRSRTIPEDTNSVGAVKSADHSETKKLIGP</sequence>
<dbReference type="EMBL" id="JAAIUW010000004">
    <property type="protein sequence ID" value="KAF7834846.1"/>
    <property type="molecule type" value="Genomic_DNA"/>
</dbReference>
<name>A0A834WYL5_9FABA</name>
<protein>
    <submittedName>
        <fullName evidence="2">Uncharacterized protein</fullName>
    </submittedName>
</protein>
<accession>A0A834WYL5</accession>